<evidence type="ECO:0000313" key="5">
    <source>
        <dbReference type="EMBL" id="MBE1506236.1"/>
    </source>
</evidence>
<sequence length="143" mass="16280">MAGTVVNLKARTGQSEGLGARREIDLASLDFTNCPVRDVLQQIGGKWSTLLLEALAKQPYRFGELRRMIPDISQRMLTQSLRDLQRDGYIEREVFPTKPPSVEYRMTELGRSLYTVLSQLLNWAEANHDEVRAARLRFDADAV</sequence>
<dbReference type="RefSeq" id="WP_192729971.1">
    <property type="nucleotide sequence ID" value="NZ_BAAAVL010000017.1"/>
</dbReference>
<name>A0ABR9ISQ0_RHIVS</name>
<dbReference type="GO" id="GO:0003677">
    <property type="term" value="F:DNA binding"/>
    <property type="evidence" value="ECO:0007669"/>
    <property type="project" value="UniProtKB-KW"/>
</dbReference>
<dbReference type="PANTHER" id="PTHR33204:SF39">
    <property type="entry name" value="TRANSCRIPTIONAL REGULATORY PROTEIN"/>
    <property type="match status" value="1"/>
</dbReference>
<protein>
    <submittedName>
        <fullName evidence="5">DNA-binding HxlR family transcriptional regulator</fullName>
    </submittedName>
</protein>
<keyword evidence="2 5" id="KW-0238">DNA-binding</keyword>
<dbReference type="Gene3D" id="1.10.10.10">
    <property type="entry name" value="Winged helix-like DNA-binding domain superfamily/Winged helix DNA-binding domain"/>
    <property type="match status" value="1"/>
</dbReference>
<comment type="caution">
    <text evidence="5">The sequence shown here is derived from an EMBL/GenBank/DDBJ whole genome shotgun (WGS) entry which is preliminary data.</text>
</comment>
<keyword evidence="3" id="KW-0804">Transcription</keyword>
<dbReference type="InterPro" id="IPR002577">
    <property type="entry name" value="HTH_HxlR"/>
</dbReference>
<dbReference type="EMBL" id="JADBEC010000001">
    <property type="protein sequence ID" value="MBE1506236.1"/>
    <property type="molecule type" value="Genomic_DNA"/>
</dbReference>
<feature type="domain" description="HTH hxlR-type" evidence="4">
    <location>
        <begin position="34"/>
        <end position="132"/>
    </location>
</feature>
<evidence type="ECO:0000256" key="2">
    <source>
        <dbReference type="ARBA" id="ARBA00023125"/>
    </source>
</evidence>
<reference evidence="5 6" key="1">
    <citation type="submission" date="2020-10" db="EMBL/GenBank/DDBJ databases">
        <title>Sequencing the genomes of 1000 actinobacteria strains.</title>
        <authorList>
            <person name="Klenk H.-P."/>
        </authorList>
    </citation>
    <scope>NUCLEOTIDE SEQUENCE [LARGE SCALE GENOMIC DNA]</scope>
    <source>
        <strain evidence="5 6">DSM 7307</strain>
    </source>
</reference>
<dbReference type="SUPFAM" id="SSF46785">
    <property type="entry name" value="Winged helix' DNA-binding domain"/>
    <property type="match status" value="1"/>
</dbReference>
<accession>A0ABR9ISQ0</accession>
<dbReference type="Proteomes" id="UP000620262">
    <property type="component" value="Unassembled WGS sequence"/>
</dbReference>
<dbReference type="PROSITE" id="PS51118">
    <property type="entry name" value="HTH_HXLR"/>
    <property type="match status" value="1"/>
</dbReference>
<evidence type="ECO:0000256" key="3">
    <source>
        <dbReference type="ARBA" id="ARBA00023163"/>
    </source>
</evidence>
<evidence type="ECO:0000256" key="1">
    <source>
        <dbReference type="ARBA" id="ARBA00023015"/>
    </source>
</evidence>
<evidence type="ECO:0000313" key="6">
    <source>
        <dbReference type="Proteomes" id="UP000620262"/>
    </source>
</evidence>
<keyword evidence="1" id="KW-0805">Transcription regulation</keyword>
<dbReference type="InterPro" id="IPR036388">
    <property type="entry name" value="WH-like_DNA-bd_sf"/>
</dbReference>
<keyword evidence="6" id="KW-1185">Reference proteome</keyword>
<dbReference type="PANTHER" id="PTHR33204">
    <property type="entry name" value="TRANSCRIPTIONAL REGULATOR, MARR FAMILY"/>
    <property type="match status" value="1"/>
</dbReference>
<evidence type="ECO:0000259" key="4">
    <source>
        <dbReference type="PROSITE" id="PS51118"/>
    </source>
</evidence>
<dbReference type="InterPro" id="IPR036390">
    <property type="entry name" value="WH_DNA-bd_sf"/>
</dbReference>
<dbReference type="Pfam" id="PF01638">
    <property type="entry name" value="HxlR"/>
    <property type="match status" value="1"/>
</dbReference>
<proteinExistence type="predicted"/>
<gene>
    <name evidence="5" type="ORF">H4W29_003417</name>
</gene>
<organism evidence="5 6">
    <name type="scientific">Rhizobium viscosum</name>
    <name type="common">Arthrobacter viscosus</name>
    <dbReference type="NCBI Taxonomy" id="1673"/>
    <lineage>
        <taxon>Bacteria</taxon>
        <taxon>Pseudomonadati</taxon>
        <taxon>Pseudomonadota</taxon>
        <taxon>Alphaproteobacteria</taxon>
        <taxon>Hyphomicrobiales</taxon>
        <taxon>Rhizobiaceae</taxon>
        <taxon>Rhizobium/Agrobacterium group</taxon>
        <taxon>Rhizobium</taxon>
    </lineage>
</organism>